<keyword evidence="3" id="KW-1185">Reference proteome</keyword>
<keyword evidence="1" id="KW-1133">Transmembrane helix</keyword>
<evidence type="ECO:0000313" key="2">
    <source>
        <dbReference type="EMBL" id="MEJ6348159.1"/>
    </source>
</evidence>
<feature type="transmembrane region" description="Helical" evidence="1">
    <location>
        <begin position="69"/>
        <end position="97"/>
    </location>
</feature>
<dbReference type="InterPro" id="IPR024529">
    <property type="entry name" value="ECF_trnsprt_substrate-spec"/>
</dbReference>
<dbReference type="InterPro" id="IPR030949">
    <property type="entry name" value="ECF_S_folate_fam"/>
</dbReference>
<reference evidence="2 3" key="1">
    <citation type="submission" date="2023-10" db="EMBL/GenBank/DDBJ databases">
        <title>Holzapfeliella saturejae sp. nov. isolated from Satureja montana flowers.</title>
        <authorList>
            <person name="Alcantara C."/>
            <person name="Zuniga M."/>
            <person name="Landete J.M."/>
            <person name="Monedero V."/>
        </authorList>
    </citation>
    <scope>NUCLEOTIDE SEQUENCE [LARGE SCALE GENOMIC DNA]</scope>
    <source>
        <strain evidence="2 3">He02</strain>
    </source>
</reference>
<feature type="transmembrane region" description="Helical" evidence="1">
    <location>
        <begin position="37"/>
        <end position="63"/>
    </location>
</feature>
<keyword evidence="1" id="KW-0812">Transmembrane</keyword>
<feature type="transmembrane region" description="Helical" evidence="1">
    <location>
        <begin position="6"/>
        <end position="25"/>
    </location>
</feature>
<dbReference type="NCBIfam" id="TIGR04518">
    <property type="entry name" value="ECF_S_folT_fam"/>
    <property type="match status" value="1"/>
</dbReference>
<feature type="transmembrane region" description="Helical" evidence="1">
    <location>
        <begin position="151"/>
        <end position="171"/>
    </location>
</feature>
<organism evidence="2 3">
    <name type="scientific">Holzapfeliella saturejae</name>
    <dbReference type="NCBI Taxonomy" id="3082953"/>
    <lineage>
        <taxon>Bacteria</taxon>
        <taxon>Bacillati</taxon>
        <taxon>Bacillota</taxon>
        <taxon>Bacilli</taxon>
        <taxon>Lactobacillales</taxon>
        <taxon>Lactobacillaceae</taxon>
        <taxon>Holzapfeliella</taxon>
    </lineage>
</organism>
<gene>
    <name evidence="2" type="ORF">R4Y45_02820</name>
</gene>
<dbReference type="EMBL" id="JAWMWG010000001">
    <property type="protein sequence ID" value="MEJ6348159.1"/>
    <property type="molecule type" value="Genomic_DNA"/>
</dbReference>
<protein>
    <submittedName>
        <fullName evidence="2">Folate family ECF transporter S component</fullName>
    </submittedName>
</protein>
<dbReference type="Gene3D" id="1.10.1760.20">
    <property type="match status" value="1"/>
</dbReference>
<accession>A0ABU8SFK5</accession>
<feature type="transmembrane region" description="Helical" evidence="1">
    <location>
        <begin position="109"/>
        <end position="131"/>
    </location>
</feature>
<evidence type="ECO:0000256" key="1">
    <source>
        <dbReference type="SAM" id="Phobius"/>
    </source>
</evidence>
<evidence type="ECO:0000313" key="3">
    <source>
        <dbReference type="Proteomes" id="UP001377804"/>
    </source>
</evidence>
<keyword evidence="1" id="KW-0472">Membrane</keyword>
<comment type="caution">
    <text evidence="2">The sequence shown here is derived from an EMBL/GenBank/DDBJ whole genome shotgun (WGS) entry which is preliminary data.</text>
</comment>
<sequence length="182" mass="20099">MKNKSLSNINFVVIFALMVAISVVLQKITFGTPITQVGLGFIGTALMGRFFGPVWAGIGAGLADVLNSIILGVLGGFYPGFTLSAIATGVIYGLFLYRQHLADNWKNGWRIIASVLVVTVVVYMVMNTLWITHMTNGNFAHLFGIRLPKQLILPWIQMLILMIITIALDRVKIESILNRYSK</sequence>
<dbReference type="RefSeq" id="WP_339969062.1">
    <property type="nucleotide sequence ID" value="NZ_JAWMWG010000001.1"/>
</dbReference>
<name>A0ABU8SFK5_9LACO</name>
<dbReference type="Proteomes" id="UP001377804">
    <property type="component" value="Unassembled WGS sequence"/>
</dbReference>
<proteinExistence type="predicted"/>
<dbReference type="Pfam" id="PF12822">
    <property type="entry name" value="ECF_trnsprt"/>
    <property type="match status" value="1"/>
</dbReference>